<evidence type="ECO:0000313" key="2">
    <source>
        <dbReference type="Proteomes" id="UP001215598"/>
    </source>
</evidence>
<gene>
    <name evidence="1" type="ORF">B0H16DRAFT_1489140</name>
</gene>
<accession>A0AAD7KHW1</accession>
<reference evidence="1" key="1">
    <citation type="submission" date="2023-03" db="EMBL/GenBank/DDBJ databases">
        <title>Massive genome expansion in bonnet fungi (Mycena s.s.) driven by repeated elements and novel gene families across ecological guilds.</title>
        <authorList>
            <consortium name="Lawrence Berkeley National Laboratory"/>
            <person name="Harder C.B."/>
            <person name="Miyauchi S."/>
            <person name="Viragh M."/>
            <person name="Kuo A."/>
            <person name="Thoen E."/>
            <person name="Andreopoulos B."/>
            <person name="Lu D."/>
            <person name="Skrede I."/>
            <person name="Drula E."/>
            <person name="Henrissat B."/>
            <person name="Morin E."/>
            <person name="Kohler A."/>
            <person name="Barry K."/>
            <person name="LaButti K."/>
            <person name="Morin E."/>
            <person name="Salamov A."/>
            <person name="Lipzen A."/>
            <person name="Mereny Z."/>
            <person name="Hegedus B."/>
            <person name="Baldrian P."/>
            <person name="Stursova M."/>
            <person name="Weitz H."/>
            <person name="Taylor A."/>
            <person name="Grigoriev I.V."/>
            <person name="Nagy L.G."/>
            <person name="Martin F."/>
            <person name="Kauserud H."/>
        </authorList>
    </citation>
    <scope>NUCLEOTIDE SEQUENCE</scope>
    <source>
        <strain evidence="1">CBHHK182m</strain>
    </source>
</reference>
<dbReference type="Proteomes" id="UP001215598">
    <property type="component" value="Unassembled WGS sequence"/>
</dbReference>
<evidence type="ECO:0000313" key="1">
    <source>
        <dbReference type="EMBL" id="KAJ7786096.1"/>
    </source>
</evidence>
<dbReference type="EMBL" id="JARKIB010000001">
    <property type="protein sequence ID" value="KAJ7786096.1"/>
    <property type="molecule type" value="Genomic_DNA"/>
</dbReference>
<name>A0AAD7KHW1_9AGAR</name>
<sequence>MEPESPTQVPIPFESSSQPLDERARLKAVSLAIQNIQHLELLDIEAIVKDTAIHETVSIASSRVLDFLDSVEREPHPQGDLHDRLTILGQLFDVSFLIVLFAHRKVFHRIAAQSLQTEVEASGAIVCWVDAVLSKLGDATVAVASGVSSDITTPTFPASAEFRAEEGLRAASQLPLDWPSVAGVIASEQASPAAKRLALRLTFSAFVLGPCLRPWSEPGTPYGMMEVLDRCVNQTRASGFSASRAGDRLATQERLSFAMVVSLFATTNHEHRKSPGGPHTLGCLLDILQNVLHPDDPVSSLQFAAPPEALDPAQTVLLRWGDTVSWCWETWDDHRVANAETIVFLTSIWLRHTPPGDDSHPMSVSTASSIAILRVLHQVGLSLSTSAGVLSVSMAMISAACFNAGKSINHLLSHQNEDERRIVSGLCKYLLSLFVLLGIESEEISDINDYIIEALSLLDADTLNICLMHIQQEVPRFAARLHERLIGVQGLLQQTQISNLNLVRSTLNFAAIVWFSRTRGCLLRASISPLLSSIVELLLQEGSAWRVLGEALLTSVSIGRRDPSLTDENRESIWQIAITSVPSELGIASAFAHYIITSECLCNSLYCAEAWRYLGEVLLLVLKRHYIEEQEPLALLVCPTLCGAMIRLLQADAASTQFMLSTPFTFNLCADLKNVCEGTHSESLEYFAFMKARLNTIGPRLLDQIRAKSRSVPSSEKPPEEFAVRLMFYRIYGVAQLVLVPDL</sequence>
<dbReference type="AlphaFoldDB" id="A0AAD7KHW1"/>
<keyword evidence="2" id="KW-1185">Reference proteome</keyword>
<protein>
    <submittedName>
        <fullName evidence="1">Uncharacterized protein</fullName>
    </submittedName>
</protein>
<comment type="caution">
    <text evidence="1">The sequence shown here is derived from an EMBL/GenBank/DDBJ whole genome shotgun (WGS) entry which is preliminary data.</text>
</comment>
<proteinExistence type="predicted"/>
<organism evidence="1 2">
    <name type="scientific">Mycena metata</name>
    <dbReference type="NCBI Taxonomy" id="1033252"/>
    <lineage>
        <taxon>Eukaryota</taxon>
        <taxon>Fungi</taxon>
        <taxon>Dikarya</taxon>
        <taxon>Basidiomycota</taxon>
        <taxon>Agaricomycotina</taxon>
        <taxon>Agaricomycetes</taxon>
        <taxon>Agaricomycetidae</taxon>
        <taxon>Agaricales</taxon>
        <taxon>Marasmiineae</taxon>
        <taxon>Mycenaceae</taxon>
        <taxon>Mycena</taxon>
    </lineage>
</organism>